<dbReference type="AlphaFoldDB" id="A0A6M1RCM1"/>
<evidence type="ECO:0000313" key="2">
    <source>
        <dbReference type="EMBL" id="NGO00466.1"/>
    </source>
</evidence>
<comment type="caution">
    <text evidence="2">The sequence shown here is derived from an EMBL/GenBank/DDBJ whole genome shotgun (WGS) entry which is preliminary data.</text>
</comment>
<protein>
    <submittedName>
        <fullName evidence="2">RTX toxin</fullName>
    </submittedName>
</protein>
<accession>A0A6M1RCM1</accession>
<dbReference type="Proteomes" id="UP000473008">
    <property type="component" value="Unassembled WGS sequence"/>
</dbReference>
<gene>
    <name evidence="2" type="ORF">G5S52_23595</name>
</gene>
<reference evidence="2 3" key="1">
    <citation type="submission" date="2020-02" db="EMBL/GenBank/DDBJ databases">
        <title>The draft genome of Grimontia sedimenta sp. nov., isolated from benthic sediments near coral reefs south of Kuwait.</title>
        <authorList>
            <person name="Mahmoud H.M."/>
            <person name="Jose L."/>
            <person name="Eapen S."/>
        </authorList>
    </citation>
    <scope>NUCLEOTIDE SEQUENCE [LARGE SCALE GENOMIC DNA]</scope>
    <source>
        <strain evidence="2 3">S25</strain>
    </source>
</reference>
<dbReference type="EMBL" id="JAALDL010000079">
    <property type="protein sequence ID" value="NGO00466.1"/>
    <property type="molecule type" value="Genomic_DNA"/>
</dbReference>
<proteinExistence type="predicted"/>
<evidence type="ECO:0000313" key="3">
    <source>
        <dbReference type="Proteomes" id="UP000473008"/>
    </source>
</evidence>
<feature type="non-terminal residue" evidence="2">
    <location>
        <position position="1"/>
    </location>
</feature>
<keyword evidence="3" id="KW-1185">Reference proteome</keyword>
<dbReference type="Gene3D" id="2.60.40.10">
    <property type="entry name" value="Immunoglobulins"/>
    <property type="match status" value="1"/>
</dbReference>
<feature type="non-terminal residue" evidence="2">
    <location>
        <position position="105"/>
    </location>
</feature>
<dbReference type="InterPro" id="IPR013783">
    <property type="entry name" value="Ig-like_fold"/>
</dbReference>
<organism evidence="2 3">
    <name type="scientific">Grimontia sedimenti</name>
    <dbReference type="NCBI Taxonomy" id="2711294"/>
    <lineage>
        <taxon>Bacteria</taxon>
        <taxon>Pseudomonadati</taxon>
        <taxon>Pseudomonadota</taxon>
        <taxon>Gammaproteobacteria</taxon>
        <taxon>Vibrionales</taxon>
        <taxon>Vibrionaceae</taxon>
        <taxon>Grimontia</taxon>
    </lineage>
</organism>
<evidence type="ECO:0000259" key="1">
    <source>
        <dbReference type="Pfam" id="PF19077"/>
    </source>
</evidence>
<dbReference type="NCBIfam" id="NF033510">
    <property type="entry name" value="Ca_tandemer"/>
    <property type="match status" value="1"/>
</dbReference>
<sequence length="105" mass="10999">DTEIGTDGDKTTKAVSVDSISEDSNVQGDFVTNDNTLTISGTVDKADGDKLTVAFNGKTYNEDSPELTVNNDGTWTLDVTKTELPDGDYTVTATVTDLAGNSDSA</sequence>
<feature type="domain" description="Bacterial Ig-like" evidence="1">
    <location>
        <begin position="19"/>
        <end position="104"/>
    </location>
</feature>
<name>A0A6M1RCM1_9GAMM</name>
<dbReference type="InterPro" id="IPR044016">
    <property type="entry name" value="Big_13"/>
</dbReference>
<dbReference type="Pfam" id="PF19077">
    <property type="entry name" value="Big_13"/>
    <property type="match status" value="1"/>
</dbReference>